<dbReference type="RefSeq" id="WP_211630659.1">
    <property type="nucleotide sequence ID" value="NZ_CP073100.1"/>
</dbReference>
<sequence length="112" mass="12603">MKHLPTLLLGTVLAVAAAAPADAAPYHHGSYRPPGYRPMPPAPVYPPRPVSPRERKEYRAQLRLRQLGYYHGRVDGSIGPVTQRAIARFQRDHRLRVTAWLDVYTLRALGVL</sequence>
<feature type="region of interest" description="Disordered" evidence="1">
    <location>
        <begin position="24"/>
        <end position="54"/>
    </location>
</feature>
<evidence type="ECO:0000313" key="5">
    <source>
        <dbReference type="Proteomes" id="UP000676169"/>
    </source>
</evidence>
<reference evidence="4" key="1">
    <citation type="submission" date="2021-04" db="EMBL/GenBank/DDBJ databases">
        <title>Luteolibacter sp. 32A isolated from the skin of an Anderson's salamander (Ambystoma andersonii).</title>
        <authorList>
            <person name="Spergser J."/>
            <person name="Busse H.-J."/>
        </authorList>
    </citation>
    <scope>NUCLEOTIDE SEQUENCE</scope>
    <source>
        <strain evidence="4">32A</strain>
    </source>
</reference>
<evidence type="ECO:0000256" key="1">
    <source>
        <dbReference type="SAM" id="MobiDB-lite"/>
    </source>
</evidence>
<dbReference type="SUPFAM" id="SSF47090">
    <property type="entry name" value="PGBD-like"/>
    <property type="match status" value="1"/>
</dbReference>
<dbReference type="InterPro" id="IPR002477">
    <property type="entry name" value="Peptidoglycan-bd-like"/>
</dbReference>
<dbReference type="Gene3D" id="1.10.101.10">
    <property type="entry name" value="PGBD-like superfamily/PGBD"/>
    <property type="match status" value="1"/>
</dbReference>
<accession>A0A975IYU9</accession>
<organism evidence="4 5">
    <name type="scientific">Luteolibacter ambystomatis</name>
    <dbReference type="NCBI Taxonomy" id="2824561"/>
    <lineage>
        <taxon>Bacteria</taxon>
        <taxon>Pseudomonadati</taxon>
        <taxon>Verrucomicrobiota</taxon>
        <taxon>Verrucomicrobiia</taxon>
        <taxon>Verrucomicrobiales</taxon>
        <taxon>Verrucomicrobiaceae</taxon>
        <taxon>Luteolibacter</taxon>
    </lineage>
</organism>
<dbReference type="AlphaFoldDB" id="A0A975IYU9"/>
<feature type="chain" id="PRO_5037332599" evidence="2">
    <location>
        <begin position="24"/>
        <end position="112"/>
    </location>
</feature>
<feature type="signal peptide" evidence="2">
    <location>
        <begin position="1"/>
        <end position="23"/>
    </location>
</feature>
<dbReference type="InterPro" id="IPR036365">
    <property type="entry name" value="PGBD-like_sf"/>
</dbReference>
<protein>
    <submittedName>
        <fullName evidence="4">Peptidoglycan-binding protein</fullName>
    </submittedName>
</protein>
<evidence type="ECO:0000313" key="4">
    <source>
        <dbReference type="EMBL" id="QUE50519.1"/>
    </source>
</evidence>
<keyword evidence="5" id="KW-1185">Reference proteome</keyword>
<evidence type="ECO:0000256" key="2">
    <source>
        <dbReference type="SAM" id="SignalP"/>
    </source>
</evidence>
<feature type="compositionally biased region" description="Pro residues" evidence="1">
    <location>
        <begin position="35"/>
        <end position="50"/>
    </location>
</feature>
<dbReference type="EMBL" id="CP073100">
    <property type="protein sequence ID" value="QUE50519.1"/>
    <property type="molecule type" value="Genomic_DNA"/>
</dbReference>
<gene>
    <name evidence="4" type="ORF">KBB96_16845</name>
</gene>
<evidence type="ECO:0000259" key="3">
    <source>
        <dbReference type="Pfam" id="PF01471"/>
    </source>
</evidence>
<feature type="domain" description="Peptidoglycan binding-like" evidence="3">
    <location>
        <begin position="60"/>
        <end position="109"/>
    </location>
</feature>
<dbReference type="Pfam" id="PF01471">
    <property type="entry name" value="PG_binding_1"/>
    <property type="match status" value="1"/>
</dbReference>
<dbReference type="InterPro" id="IPR036366">
    <property type="entry name" value="PGBDSf"/>
</dbReference>
<dbReference type="KEGG" id="lamb:KBB96_16845"/>
<proteinExistence type="predicted"/>
<name>A0A975IYU9_9BACT</name>
<keyword evidence="2" id="KW-0732">Signal</keyword>
<dbReference type="Proteomes" id="UP000676169">
    <property type="component" value="Chromosome"/>
</dbReference>